<evidence type="ECO:0000313" key="8">
    <source>
        <dbReference type="EMBL" id="KAE8368288.1"/>
    </source>
</evidence>
<name>A0A5N7AG50_9EURO</name>
<keyword evidence="2" id="KW-0479">Metal-binding</keyword>
<dbReference type="RefSeq" id="XP_031931369.1">
    <property type="nucleotide sequence ID" value="XM_032065649.1"/>
</dbReference>
<evidence type="ECO:0000256" key="3">
    <source>
        <dbReference type="ARBA" id="ARBA00023015"/>
    </source>
</evidence>
<evidence type="ECO:0000256" key="5">
    <source>
        <dbReference type="ARBA" id="ARBA00023163"/>
    </source>
</evidence>
<proteinExistence type="predicted"/>
<evidence type="ECO:0000313" key="9">
    <source>
        <dbReference type="Proteomes" id="UP000326268"/>
    </source>
</evidence>
<dbReference type="GO" id="GO:0003677">
    <property type="term" value="F:DNA binding"/>
    <property type="evidence" value="ECO:0007669"/>
    <property type="project" value="UniProtKB-KW"/>
</dbReference>
<keyword evidence="9" id="KW-1185">Reference proteome</keyword>
<dbReference type="Pfam" id="PF04082">
    <property type="entry name" value="Fungal_trans"/>
    <property type="match status" value="1"/>
</dbReference>
<evidence type="ECO:0000256" key="6">
    <source>
        <dbReference type="ARBA" id="ARBA00023242"/>
    </source>
</evidence>
<dbReference type="GO" id="GO:0000981">
    <property type="term" value="F:DNA-binding transcription factor activity, RNA polymerase II-specific"/>
    <property type="evidence" value="ECO:0007669"/>
    <property type="project" value="InterPro"/>
</dbReference>
<evidence type="ECO:0000256" key="1">
    <source>
        <dbReference type="ARBA" id="ARBA00004123"/>
    </source>
</evidence>
<dbReference type="PANTHER" id="PTHR31001">
    <property type="entry name" value="UNCHARACTERIZED TRANSCRIPTIONAL REGULATORY PROTEIN"/>
    <property type="match status" value="1"/>
</dbReference>
<sequence>MASATKHGKTIRSITSCTECRRRKQKCSREWPCDQCQARRLSHLCKFASRGKSKTTRRLSIDSRVSDTVEMNNVDVKQVPKSDTIISVTKSQDLRALGYLSDSLSALKESTSNADSHVISQTPHGITSAEMEDALRLIPPKPYTDILVQHFLNETNYQYYSIYPPTFSHDYSTWWLGKVKGQPLTVEFTCLLLRVCACSALVLFPEERQKLESELGEHIESLSERYHHAARRLSSTISPGRGGLIQVQQLFLTACWFKTEALFVESWHALSSAIHEGQELGLHRNSAKVAITEFEHEMRRRMWCILCAWDWQMSHLLSRPVIINNNNPVEPPNLRLESPDSQIELPSPMTHMALQCQLGQMISTIPGMMDESLSPMQSVPVQEVVEEWFASLPSAFRLMDPDARWDNTHKFVPMQRHQLHAIGYMVKLKPLKQCLVQNLGQDTPSVQKGLQSSAIDYALKLMDASYRLLACMLPMNAKFHFAPFLIFDTASLLCSAIIHDHSHCLPQRETIIQALDVSVNMLDLVRTTKTGAICYSILTKLIDGLPISYVERMSINYKHSEELDGEPCTTSESQYGSALLRDDGLSLTNGTHLNIAGTRSSAVLPLQLASSEATNSGIADVANIDLGTFNQIWDWGSLDLDLFDPQQS</sequence>
<dbReference type="EMBL" id="ML737586">
    <property type="protein sequence ID" value="KAE8368288.1"/>
    <property type="molecule type" value="Genomic_DNA"/>
</dbReference>
<dbReference type="CDD" id="cd12148">
    <property type="entry name" value="fungal_TF_MHR"/>
    <property type="match status" value="1"/>
</dbReference>
<dbReference type="OrthoDB" id="5344325at2759"/>
<dbReference type="PROSITE" id="PS50048">
    <property type="entry name" value="ZN2_CY6_FUNGAL_2"/>
    <property type="match status" value="1"/>
</dbReference>
<dbReference type="GO" id="GO:0008270">
    <property type="term" value="F:zinc ion binding"/>
    <property type="evidence" value="ECO:0007669"/>
    <property type="project" value="InterPro"/>
</dbReference>
<dbReference type="Proteomes" id="UP000326268">
    <property type="component" value="Unassembled WGS sequence"/>
</dbReference>
<dbReference type="SMART" id="SM00066">
    <property type="entry name" value="GAL4"/>
    <property type="match status" value="1"/>
</dbReference>
<dbReference type="GO" id="GO:0006351">
    <property type="term" value="P:DNA-templated transcription"/>
    <property type="evidence" value="ECO:0007669"/>
    <property type="project" value="InterPro"/>
</dbReference>
<dbReference type="SMART" id="SM00906">
    <property type="entry name" value="Fungal_trans"/>
    <property type="match status" value="1"/>
</dbReference>
<dbReference type="InterPro" id="IPR007219">
    <property type="entry name" value="XnlR_reg_dom"/>
</dbReference>
<dbReference type="GO" id="GO:0005634">
    <property type="term" value="C:nucleus"/>
    <property type="evidence" value="ECO:0007669"/>
    <property type="project" value="UniProtKB-SubCell"/>
</dbReference>
<evidence type="ECO:0000259" key="7">
    <source>
        <dbReference type="PROSITE" id="PS50048"/>
    </source>
</evidence>
<dbReference type="InterPro" id="IPR050613">
    <property type="entry name" value="Sec_Metabolite_Reg"/>
</dbReference>
<keyword evidence="6" id="KW-0539">Nucleus</keyword>
<reference evidence="8 9" key="1">
    <citation type="submission" date="2019-04" db="EMBL/GenBank/DDBJ databases">
        <title>Friends and foes A comparative genomics studyof 23 Aspergillus species from section Flavi.</title>
        <authorList>
            <consortium name="DOE Joint Genome Institute"/>
            <person name="Kjaerbolling I."/>
            <person name="Vesth T."/>
            <person name="Frisvad J.C."/>
            <person name="Nybo J.L."/>
            <person name="Theobald S."/>
            <person name="Kildgaard S."/>
            <person name="Isbrandt T."/>
            <person name="Kuo A."/>
            <person name="Sato A."/>
            <person name="Lyhne E.K."/>
            <person name="Kogle M.E."/>
            <person name="Wiebenga A."/>
            <person name="Kun R.S."/>
            <person name="Lubbers R.J."/>
            <person name="Makela M.R."/>
            <person name="Barry K."/>
            <person name="Chovatia M."/>
            <person name="Clum A."/>
            <person name="Daum C."/>
            <person name="Haridas S."/>
            <person name="He G."/>
            <person name="LaButti K."/>
            <person name="Lipzen A."/>
            <person name="Mondo S."/>
            <person name="Riley R."/>
            <person name="Salamov A."/>
            <person name="Simmons B.A."/>
            <person name="Magnuson J.K."/>
            <person name="Henrissat B."/>
            <person name="Mortensen U.H."/>
            <person name="Larsen T.O."/>
            <person name="Devries R.P."/>
            <person name="Grigoriev I.V."/>
            <person name="Machida M."/>
            <person name="Baker S.E."/>
            <person name="Andersen M.R."/>
        </authorList>
    </citation>
    <scope>NUCLEOTIDE SEQUENCE [LARGE SCALE GENOMIC DNA]</scope>
    <source>
        <strain evidence="8 9">CBS 763.97</strain>
    </source>
</reference>
<accession>A0A5N7AG50</accession>
<dbReference type="SUPFAM" id="SSF57701">
    <property type="entry name" value="Zn2/Cys6 DNA-binding domain"/>
    <property type="match status" value="1"/>
</dbReference>
<keyword evidence="3" id="KW-0805">Transcription regulation</keyword>
<organism evidence="8 9">
    <name type="scientific">Aspergillus caelatus</name>
    <dbReference type="NCBI Taxonomy" id="61420"/>
    <lineage>
        <taxon>Eukaryota</taxon>
        <taxon>Fungi</taxon>
        <taxon>Dikarya</taxon>
        <taxon>Ascomycota</taxon>
        <taxon>Pezizomycotina</taxon>
        <taxon>Eurotiomycetes</taxon>
        <taxon>Eurotiomycetidae</taxon>
        <taxon>Eurotiales</taxon>
        <taxon>Aspergillaceae</taxon>
        <taxon>Aspergillus</taxon>
        <taxon>Aspergillus subgen. Circumdati</taxon>
    </lineage>
</organism>
<dbReference type="GeneID" id="43650095"/>
<dbReference type="GO" id="GO:0009893">
    <property type="term" value="P:positive regulation of metabolic process"/>
    <property type="evidence" value="ECO:0007669"/>
    <property type="project" value="UniProtKB-ARBA"/>
</dbReference>
<evidence type="ECO:0000256" key="2">
    <source>
        <dbReference type="ARBA" id="ARBA00022723"/>
    </source>
</evidence>
<dbReference type="PANTHER" id="PTHR31001:SF84">
    <property type="entry name" value="FUNGAL SPECIFIC TRANSCRIPTION FACTOR"/>
    <property type="match status" value="1"/>
</dbReference>
<dbReference type="InterPro" id="IPR036864">
    <property type="entry name" value="Zn2-C6_fun-type_DNA-bd_sf"/>
</dbReference>
<keyword evidence="5" id="KW-0804">Transcription</keyword>
<dbReference type="Gene3D" id="4.10.240.10">
    <property type="entry name" value="Zn(2)-C6 fungal-type DNA-binding domain"/>
    <property type="match status" value="1"/>
</dbReference>
<comment type="subcellular location">
    <subcellularLocation>
        <location evidence="1">Nucleus</location>
    </subcellularLocation>
</comment>
<dbReference type="CDD" id="cd00067">
    <property type="entry name" value="GAL4"/>
    <property type="match status" value="1"/>
</dbReference>
<dbReference type="PROSITE" id="PS00463">
    <property type="entry name" value="ZN2_CY6_FUNGAL_1"/>
    <property type="match status" value="1"/>
</dbReference>
<keyword evidence="4" id="KW-0238">DNA-binding</keyword>
<evidence type="ECO:0000256" key="4">
    <source>
        <dbReference type="ARBA" id="ARBA00023125"/>
    </source>
</evidence>
<dbReference type="AlphaFoldDB" id="A0A5N7AG50"/>
<feature type="domain" description="Zn(2)-C6 fungal-type" evidence="7">
    <location>
        <begin position="16"/>
        <end position="47"/>
    </location>
</feature>
<protein>
    <recommendedName>
        <fullName evidence="7">Zn(2)-C6 fungal-type domain-containing protein</fullName>
    </recommendedName>
</protein>
<dbReference type="InterPro" id="IPR001138">
    <property type="entry name" value="Zn2Cys6_DnaBD"/>
</dbReference>
<gene>
    <name evidence="8" type="ORF">BDV27DRAFT_122543</name>
</gene>